<protein>
    <recommendedName>
        <fullName evidence="2">BTB domain-containing protein</fullName>
    </recommendedName>
</protein>
<reference evidence="3" key="1">
    <citation type="journal article" date="2023" name="Mol. Phylogenet. Evol.">
        <title>Genome-scale phylogeny and comparative genomics of the fungal order Sordariales.</title>
        <authorList>
            <person name="Hensen N."/>
            <person name="Bonometti L."/>
            <person name="Westerberg I."/>
            <person name="Brannstrom I.O."/>
            <person name="Guillou S."/>
            <person name="Cros-Aarteil S."/>
            <person name="Calhoun S."/>
            <person name="Haridas S."/>
            <person name="Kuo A."/>
            <person name="Mondo S."/>
            <person name="Pangilinan J."/>
            <person name="Riley R."/>
            <person name="LaButti K."/>
            <person name="Andreopoulos B."/>
            <person name="Lipzen A."/>
            <person name="Chen C."/>
            <person name="Yan M."/>
            <person name="Daum C."/>
            <person name="Ng V."/>
            <person name="Clum A."/>
            <person name="Steindorff A."/>
            <person name="Ohm R.A."/>
            <person name="Martin F."/>
            <person name="Silar P."/>
            <person name="Natvig D.O."/>
            <person name="Lalanne C."/>
            <person name="Gautier V."/>
            <person name="Ament-Velasquez S.L."/>
            <person name="Kruys A."/>
            <person name="Hutchinson M.I."/>
            <person name="Powell A.J."/>
            <person name="Barry K."/>
            <person name="Miller A.N."/>
            <person name="Grigoriev I.V."/>
            <person name="Debuchy R."/>
            <person name="Gladieux P."/>
            <person name="Hiltunen Thoren M."/>
            <person name="Johannesson H."/>
        </authorList>
    </citation>
    <scope>NUCLEOTIDE SEQUENCE</scope>
    <source>
        <strain evidence="3">PSN243</strain>
    </source>
</reference>
<dbReference type="InterPro" id="IPR011333">
    <property type="entry name" value="SKP1/BTB/POZ_sf"/>
</dbReference>
<dbReference type="Gene3D" id="3.30.710.10">
    <property type="entry name" value="Potassium Channel Kv1.1, Chain A"/>
    <property type="match status" value="1"/>
</dbReference>
<dbReference type="PROSITE" id="PS50097">
    <property type="entry name" value="BTB"/>
    <property type="match status" value="1"/>
</dbReference>
<proteinExistence type="predicted"/>
<comment type="caution">
    <text evidence="3">The sequence shown here is derived from an EMBL/GenBank/DDBJ whole genome shotgun (WGS) entry which is preliminary data.</text>
</comment>
<feature type="compositionally biased region" description="Polar residues" evidence="1">
    <location>
        <begin position="276"/>
        <end position="290"/>
    </location>
</feature>
<accession>A0AAV9G216</accession>
<organism evidence="3 4">
    <name type="scientific">Podospora aff. communis PSN243</name>
    <dbReference type="NCBI Taxonomy" id="3040156"/>
    <lineage>
        <taxon>Eukaryota</taxon>
        <taxon>Fungi</taxon>
        <taxon>Dikarya</taxon>
        <taxon>Ascomycota</taxon>
        <taxon>Pezizomycotina</taxon>
        <taxon>Sordariomycetes</taxon>
        <taxon>Sordariomycetidae</taxon>
        <taxon>Sordariales</taxon>
        <taxon>Podosporaceae</taxon>
        <taxon>Podospora</taxon>
    </lineage>
</organism>
<keyword evidence="4" id="KW-1185">Reference proteome</keyword>
<dbReference type="CDD" id="cd18186">
    <property type="entry name" value="BTB_POZ_ZBTB_KLHL-like"/>
    <property type="match status" value="1"/>
</dbReference>
<feature type="domain" description="BTB" evidence="2">
    <location>
        <begin position="30"/>
        <end position="97"/>
    </location>
</feature>
<feature type="region of interest" description="Disordered" evidence="1">
    <location>
        <begin position="263"/>
        <end position="290"/>
    </location>
</feature>
<gene>
    <name evidence="3" type="ORF">QBC34DRAFT_431077</name>
</gene>
<dbReference type="EMBL" id="MU866000">
    <property type="protein sequence ID" value="KAK4443089.1"/>
    <property type="molecule type" value="Genomic_DNA"/>
</dbReference>
<evidence type="ECO:0000313" key="4">
    <source>
        <dbReference type="Proteomes" id="UP001321760"/>
    </source>
</evidence>
<dbReference type="InterPro" id="IPR000210">
    <property type="entry name" value="BTB/POZ_dom"/>
</dbReference>
<evidence type="ECO:0000259" key="2">
    <source>
        <dbReference type="PROSITE" id="PS50097"/>
    </source>
</evidence>
<reference evidence="3" key="2">
    <citation type="submission" date="2023-05" db="EMBL/GenBank/DDBJ databases">
        <authorList>
            <consortium name="Lawrence Berkeley National Laboratory"/>
            <person name="Steindorff A."/>
            <person name="Hensen N."/>
            <person name="Bonometti L."/>
            <person name="Westerberg I."/>
            <person name="Brannstrom I.O."/>
            <person name="Guillou S."/>
            <person name="Cros-Aarteil S."/>
            <person name="Calhoun S."/>
            <person name="Haridas S."/>
            <person name="Kuo A."/>
            <person name="Mondo S."/>
            <person name="Pangilinan J."/>
            <person name="Riley R."/>
            <person name="Labutti K."/>
            <person name="Andreopoulos B."/>
            <person name="Lipzen A."/>
            <person name="Chen C."/>
            <person name="Yanf M."/>
            <person name="Daum C."/>
            <person name="Ng V."/>
            <person name="Clum A."/>
            <person name="Ohm R."/>
            <person name="Martin F."/>
            <person name="Silar P."/>
            <person name="Natvig D."/>
            <person name="Lalanne C."/>
            <person name="Gautier V."/>
            <person name="Ament-Velasquez S.L."/>
            <person name="Kruys A."/>
            <person name="Hutchinson M.I."/>
            <person name="Powell A.J."/>
            <person name="Barry K."/>
            <person name="Miller A.N."/>
            <person name="Grigoriev I.V."/>
            <person name="Debuchy R."/>
            <person name="Gladieux P."/>
            <person name="Thoren M.H."/>
            <person name="Johannesson H."/>
        </authorList>
    </citation>
    <scope>NUCLEOTIDE SEQUENCE</scope>
    <source>
        <strain evidence="3">PSN243</strain>
    </source>
</reference>
<dbReference type="SUPFAM" id="SSF54695">
    <property type="entry name" value="POZ domain"/>
    <property type="match status" value="1"/>
</dbReference>
<dbReference type="AlphaFoldDB" id="A0AAV9G216"/>
<sequence>MPSPARPTDSGQAAKKLTNTIEFFETGFLSDCTVKCGDRVWKLHKLILCANSKFFKAAFTGGFEEANTGELVLRELDPAKVDDALRFVYAGNLDHLNNTFNFKSGNVAKDICDMLKAAMSLYSVAQFLRLDALCQEITNRVLLYNKKEARKMQTEWKRARWYSDRAPRFSAGTTFSSLAKQAYDMPPAKKNEVSMRQPFRDYFIFRRFAYLTHSALLHLLRHDAPNLLIDIIQDMMKYGVPTDLPPKPGRSRCSKCRQDPLAPVIAKPEKKKRPGSATSTSGSAQEEDTGTNFWMTSEVCYECSVSSK</sequence>
<dbReference type="PANTHER" id="PTHR24413">
    <property type="entry name" value="SPECKLE-TYPE POZ PROTEIN"/>
    <property type="match status" value="1"/>
</dbReference>
<evidence type="ECO:0000313" key="3">
    <source>
        <dbReference type="EMBL" id="KAK4443089.1"/>
    </source>
</evidence>
<dbReference type="SMART" id="SM00225">
    <property type="entry name" value="BTB"/>
    <property type="match status" value="1"/>
</dbReference>
<evidence type="ECO:0000256" key="1">
    <source>
        <dbReference type="SAM" id="MobiDB-lite"/>
    </source>
</evidence>
<name>A0AAV9G216_9PEZI</name>
<dbReference type="Pfam" id="PF00651">
    <property type="entry name" value="BTB"/>
    <property type="match status" value="1"/>
</dbReference>
<dbReference type="Proteomes" id="UP001321760">
    <property type="component" value="Unassembled WGS sequence"/>
</dbReference>